<organism evidence="13 14">
    <name type="scientific">Candidatus Acidulodesulfobacterium ferriphilum</name>
    <dbReference type="NCBI Taxonomy" id="2597223"/>
    <lineage>
        <taxon>Bacteria</taxon>
        <taxon>Deltaproteobacteria</taxon>
        <taxon>Candidatus Acidulodesulfobacterales</taxon>
        <taxon>Candidatus Acidulodesulfobacterium</taxon>
    </lineage>
</organism>
<keyword evidence="9" id="KW-0443">Lipid metabolism</keyword>
<keyword evidence="10 11" id="KW-0472">Membrane</keyword>
<dbReference type="InterPro" id="IPR000620">
    <property type="entry name" value="EamA_dom"/>
</dbReference>
<evidence type="ECO:0000256" key="6">
    <source>
        <dbReference type="ARBA" id="ARBA00022692"/>
    </source>
</evidence>
<keyword evidence="7" id="KW-0448">Lipopolysaccharide biosynthesis</keyword>
<dbReference type="EMBL" id="SGBD01000001">
    <property type="protein sequence ID" value="RZD14901.1"/>
    <property type="molecule type" value="Genomic_DNA"/>
</dbReference>
<dbReference type="SUPFAM" id="SSF103481">
    <property type="entry name" value="Multidrug resistance efflux transporter EmrE"/>
    <property type="match status" value="1"/>
</dbReference>
<accession>A0A519BC96</accession>
<dbReference type="GO" id="GO:0009103">
    <property type="term" value="P:lipopolysaccharide biosynthetic process"/>
    <property type="evidence" value="ECO:0007669"/>
    <property type="project" value="UniProtKB-KW"/>
</dbReference>
<dbReference type="Proteomes" id="UP000320813">
    <property type="component" value="Unassembled WGS sequence"/>
</dbReference>
<dbReference type="Pfam" id="PF00892">
    <property type="entry name" value="EamA"/>
    <property type="match status" value="1"/>
</dbReference>
<evidence type="ECO:0000256" key="10">
    <source>
        <dbReference type="ARBA" id="ARBA00023136"/>
    </source>
</evidence>
<evidence type="ECO:0000256" key="4">
    <source>
        <dbReference type="ARBA" id="ARBA00022519"/>
    </source>
</evidence>
<dbReference type="InterPro" id="IPR037185">
    <property type="entry name" value="EmrE-like"/>
</dbReference>
<feature type="domain" description="EamA" evidence="12">
    <location>
        <begin position="71"/>
        <end position="140"/>
    </location>
</feature>
<evidence type="ECO:0000256" key="5">
    <source>
        <dbReference type="ARBA" id="ARBA00022556"/>
    </source>
</evidence>
<keyword evidence="5" id="KW-0441">Lipid A biosynthesis</keyword>
<dbReference type="GO" id="GO:0005886">
    <property type="term" value="C:plasma membrane"/>
    <property type="evidence" value="ECO:0007669"/>
    <property type="project" value="UniProtKB-SubCell"/>
</dbReference>
<dbReference type="GO" id="GO:0022857">
    <property type="term" value="F:transmembrane transporter activity"/>
    <property type="evidence" value="ECO:0007669"/>
    <property type="project" value="InterPro"/>
</dbReference>
<dbReference type="PANTHER" id="PTHR30561:SF9">
    <property type="entry name" value="4-AMINO-4-DEOXY-L-ARABINOSE-PHOSPHOUNDECAPRENOL FLIPPASE SUBUNIT ARNF-RELATED"/>
    <property type="match status" value="1"/>
</dbReference>
<evidence type="ECO:0000256" key="3">
    <source>
        <dbReference type="ARBA" id="ARBA00022516"/>
    </source>
</evidence>
<feature type="transmembrane region" description="Helical" evidence="11">
    <location>
        <begin position="123"/>
        <end position="140"/>
    </location>
</feature>
<feature type="transmembrane region" description="Helical" evidence="11">
    <location>
        <begin position="9"/>
        <end position="28"/>
    </location>
</feature>
<sequence>MSKIKLKPSIYVNLAISIFTGVFAQLSMKYGMNGLKENIHLTATGSNIPLNLLSSCLKIIKILLIIFTNKFVIIGIALYLISMFFWISVLSKIDLSAAYPFVSIGVILTVILAAITLHESIPLLRWAGIFITLSGVYLIVSSHQDNNAK</sequence>
<evidence type="ECO:0000256" key="7">
    <source>
        <dbReference type="ARBA" id="ARBA00022985"/>
    </source>
</evidence>
<keyword evidence="6 11" id="KW-0812">Transmembrane</keyword>
<evidence type="ECO:0000313" key="13">
    <source>
        <dbReference type="EMBL" id="RZD14901.1"/>
    </source>
</evidence>
<keyword evidence="3" id="KW-0444">Lipid biosynthesis</keyword>
<name>A0A519BC96_9DELT</name>
<evidence type="ECO:0000256" key="2">
    <source>
        <dbReference type="ARBA" id="ARBA00022475"/>
    </source>
</evidence>
<gene>
    <name evidence="13" type="ORF">EVJ47_01040</name>
</gene>
<dbReference type="InterPro" id="IPR000390">
    <property type="entry name" value="Small_drug/metabolite_transptr"/>
</dbReference>
<dbReference type="PANTHER" id="PTHR30561">
    <property type="entry name" value="SMR FAMILY PROTON-DEPENDENT DRUG EFFLUX TRANSPORTER SUGE"/>
    <property type="match status" value="1"/>
</dbReference>
<evidence type="ECO:0000256" key="8">
    <source>
        <dbReference type="ARBA" id="ARBA00022989"/>
    </source>
</evidence>
<dbReference type="Gene3D" id="1.10.3730.20">
    <property type="match status" value="1"/>
</dbReference>
<feature type="transmembrane region" description="Helical" evidence="11">
    <location>
        <begin position="59"/>
        <end position="86"/>
    </location>
</feature>
<proteinExistence type="predicted"/>
<keyword evidence="8 11" id="KW-1133">Transmembrane helix</keyword>
<comment type="caution">
    <text evidence="13">The sequence shown here is derived from an EMBL/GenBank/DDBJ whole genome shotgun (WGS) entry which is preliminary data.</text>
</comment>
<feature type="transmembrane region" description="Helical" evidence="11">
    <location>
        <begin position="98"/>
        <end position="117"/>
    </location>
</feature>
<evidence type="ECO:0000256" key="9">
    <source>
        <dbReference type="ARBA" id="ARBA00023098"/>
    </source>
</evidence>
<evidence type="ECO:0000313" key="14">
    <source>
        <dbReference type="Proteomes" id="UP000320813"/>
    </source>
</evidence>
<evidence type="ECO:0000256" key="11">
    <source>
        <dbReference type="SAM" id="Phobius"/>
    </source>
</evidence>
<reference evidence="13 14" key="1">
    <citation type="submission" date="2019-01" db="EMBL/GenBank/DDBJ databases">
        <title>Insights into ecological role of a new deltaproteobacterial order Candidatus Sinidesulfobacterales (Sva0485) by metagenomics and metatranscriptomics.</title>
        <authorList>
            <person name="Tan S."/>
            <person name="Liu J."/>
            <person name="Fang Y."/>
            <person name="Hedlund B.P."/>
            <person name="Lian Z.H."/>
            <person name="Huang L.Y."/>
            <person name="Li J.T."/>
            <person name="Huang L.N."/>
            <person name="Li W.J."/>
            <person name="Jiang H.C."/>
            <person name="Dong H.L."/>
            <person name="Shu W.S."/>
        </authorList>
    </citation>
    <scope>NUCLEOTIDE SEQUENCE [LARGE SCALE GENOMIC DNA]</scope>
    <source>
        <strain evidence="13">AP3</strain>
    </source>
</reference>
<evidence type="ECO:0000259" key="12">
    <source>
        <dbReference type="Pfam" id="PF00892"/>
    </source>
</evidence>
<comment type="subcellular location">
    <subcellularLocation>
        <location evidence="1">Cell membrane</location>
        <topology evidence="1">Multi-pass membrane protein</topology>
    </subcellularLocation>
</comment>
<dbReference type="AlphaFoldDB" id="A0A519BC96"/>
<evidence type="ECO:0000256" key="1">
    <source>
        <dbReference type="ARBA" id="ARBA00004651"/>
    </source>
</evidence>
<keyword evidence="4" id="KW-0997">Cell inner membrane</keyword>
<protein>
    <recommendedName>
        <fullName evidence="12">EamA domain-containing protein</fullName>
    </recommendedName>
</protein>
<keyword evidence="2" id="KW-1003">Cell membrane</keyword>